<dbReference type="InterPro" id="IPR014038">
    <property type="entry name" value="EF1B_bsu/dsu_GNE"/>
</dbReference>
<dbReference type="InterPro" id="IPR036282">
    <property type="entry name" value="Glutathione-S-Trfase_C_sf"/>
</dbReference>
<name>A0ABM1EFB8_PRICU</name>
<dbReference type="SMART" id="SM00888">
    <property type="entry name" value="EF1_GNE"/>
    <property type="match status" value="1"/>
</dbReference>
<feature type="domain" description="Translation elongation factor EF1B beta/delta subunit guanine nucleotide exchange" evidence="6">
    <location>
        <begin position="121"/>
        <end position="207"/>
    </location>
</feature>
<protein>
    <submittedName>
        <fullName evidence="9">Elongation factor 1-beta-like</fullName>
    </submittedName>
</protein>
<evidence type="ECO:0000256" key="1">
    <source>
        <dbReference type="ARBA" id="ARBA00007411"/>
    </source>
</evidence>
<dbReference type="InterPro" id="IPR014717">
    <property type="entry name" value="Transl_elong_EF1B/ribsomal_bS6"/>
</dbReference>
<comment type="similarity">
    <text evidence="1 4">Belongs to the EF-1-beta/EF-1-delta family.</text>
</comment>
<dbReference type="SMART" id="SM01182">
    <property type="entry name" value="EF-1_beta_acid"/>
    <property type="match status" value="1"/>
</dbReference>
<dbReference type="SUPFAM" id="SSF47616">
    <property type="entry name" value="GST C-terminal domain-like"/>
    <property type="match status" value="1"/>
</dbReference>
<dbReference type="Gene3D" id="3.30.70.60">
    <property type="match status" value="1"/>
</dbReference>
<evidence type="ECO:0000256" key="5">
    <source>
        <dbReference type="SAM" id="MobiDB-lite"/>
    </source>
</evidence>
<evidence type="ECO:0000256" key="3">
    <source>
        <dbReference type="ARBA" id="ARBA00022917"/>
    </source>
</evidence>
<dbReference type="PANTHER" id="PTHR11595">
    <property type="entry name" value="EF-HAND AND COILED-COIL DOMAIN-CONTAINING FAMILY MEMBER"/>
    <property type="match status" value="1"/>
</dbReference>
<keyword evidence="2 4" id="KW-0251">Elongation factor</keyword>
<dbReference type="PROSITE" id="PS00825">
    <property type="entry name" value="EF1BD_2"/>
    <property type="match status" value="1"/>
</dbReference>
<dbReference type="Pfam" id="PF00736">
    <property type="entry name" value="EF1_GNE"/>
    <property type="match status" value="1"/>
</dbReference>
<reference evidence="9" key="1">
    <citation type="submission" date="2025-08" db="UniProtKB">
        <authorList>
            <consortium name="RefSeq"/>
        </authorList>
    </citation>
    <scope>IDENTIFICATION</scope>
</reference>
<dbReference type="InterPro" id="IPR018940">
    <property type="entry name" value="EF-1_beta_acid_region_euk"/>
</dbReference>
<dbReference type="Pfam" id="PF10587">
    <property type="entry name" value="EF-1_beta_acid"/>
    <property type="match status" value="1"/>
</dbReference>
<dbReference type="GeneID" id="106811701"/>
<dbReference type="Proteomes" id="UP000695022">
    <property type="component" value="Unplaced"/>
</dbReference>
<accession>A0ABM1EFB8</accession>
<dbReference type="PANTHER" id="PTHR11595:SF21">
    <property type="entry name" value="ELONGATION FACTOR 1-BETA"/>
    <property type="match status" value="1"/>
</dbReference>
<dbReference type="InterPro" id="IPR049720">
    <property type="entry name" value="EF1B_bsu/dsu"/>
</dbReference>
<dbReference type="CDD" id="cd00292">
    <property type="entry name" value="EF1B"/>
    <property type="match status" value="1"/>
</dbReference>
<feature type="domain" description="Elongation factor 1 beta central acidic region eukaryote" evidence="7">
    <location>
        <begin position="83"/>
        <end position="112"/>
    </location>
</feature>
<evidence type="ECO:0000256" key="4">
    <source>
        <dbReference type="RuleBase" id="RU003791"/>
    </source>
</evidence>
<dbReference type="SUPFAM" id="SSF54984">
    <property type="entry name" value="eEF-1beta-like"/>
    <property type="match status" value="1"/>
</dbReference>
<evidence type="ECO:0000256" key="2">
    <source>
        <dbReference type="ARBA" id="ARBA00022768"/>
    </source>
</evidence>
<sequence>MVYTDVNKLNEFLADKSYMEGYQPSQADVTQFKTLSGAPSADLCHALRWYNHIKSYEKEFGSLPGEPKNASAPVEDEDDDVDLFASDDEEEEDDEETKRIKEERLQAYNAKKQKKPALIAKSMIILDVKPWEDETDLVEMERLVRGVVADGLVWGASKLVPLAYGIRKLQISCVVEDDKIGTDFLEETITAFEDHVQSVDIAAFNKL</sequence>
<evidence type="ECO:0000259" key="6">
    <source>
        <dbReference type="SMART" id="SM00888"/>
    </source>
</evidence>
<evidence type="ECO:0000259" key="7">
    <source>
        <dbReference type="SMART" id="SM01182"/>
    </source>
</evidence>
<gene>
    <name evidence="9" type="primary">LOC106811701</name>
</gene>
<dbReference type="InterPro" id="IPR001326">
    <property type="entry name" value="Transl_elong_EF1B_B/D_CS"/>
</dbReference>
<evidence type="ECO:0000313" key="8">
    <source>
        <dbReference type="Proteomes" id="UP000695022"/>
    </source>
</evidence>
<proteinExistence type="inferred from homology"/>
<feature type="region of interest" description="Disordered" evidence="5">
    <location>
        <begin position="61"/>
        <end position="98"/>
    </location>
</feature>
<dbReference type="RefSeq" id="XP_014670889.1">
    <property type="nucleotide sequence ID" value="XM_014815403.1"/>
</dbReference>
<evidence type="ECO:0000313" key="9">
    <source>
        <dbReference type="RefSeq" id="XP_014670889.1"/>
    </source>
</evidence>
<dbReference type="Gene3D" id="1.20.1050.130">
    <property type="match status" value="1"/>
</dbReference>
<feature type="compositionally biased region" description="Acidic residues" evidence="5">
    <location>
        <begin position="74"/>
        <end position="95"/>
    </location>
</feature>
<organism evidence="8 9">
    <name type="scientific">Priapulus caudatus</name>
    <name type="common">Priapulid worm</name>
    <dbReference type="NCBI Taxonomy" id="37621"/>
    <lineage>
        <taxon>Eukaryota</taxon>
        <taxon>Metazoa</taxon>
        <taxon>Ecdysozoa</taxon>
        <taxon>Scalidophora</taxon>
        <taxon>Priapulida</taxon>
        <taxon>Priapulimorpha</taxon>
        <taxon>Priapulimorphida</taxon>
        <taxon>Priapulidae</taxon>
        <taxon>Priapulus</taxon>
    </lineage>
</organism>
<dbReference type="InterPro" id="IPR036219">
    <property type="entry name" value="eEF-1beta-like_sf"/>
</dbReference>
<keyword evidence="8" id="KW-1185">Reference proteome</keyword>
<keyword evidence="3 4" id="KW-0648">Protein biosynthesis</keyword>